<evidence type="ECO:0000259" key="11">
    <source>
        <dbReference type="PROSITE" id="PS50089"/>
    </source>
</evidence>
<reference evidence="13 14" key="1">
    <citation type="journal article" date="2018" name="PLoS Pathog.">
        <title>Evolution of structural diversity of trichothecenes, a family of toxins produced by plant pathogenic and entomopathogenic fungi.</title>
        <authorList>
            <person name="Proctor R.H."/>
            <person name="McCormick S.P."/>
            <person name="Kim H.S."/>
            <person name="Cardoza R.E."/>
            <person name="Stanley A.M."/>
            <person name="Lindo L."/>
            <person name="Kelly A."/>
            <person name="Brown D.W."/>
            <person name="Lee T."/>
            <person name="Vaughan M.M."/>
            <person name="Alexander N.J."/>
            <person name="Busman M."/>
            <person name="Gutierrez S."/>
        </authorList>
    </citation>
    <scope>NUCLEOTIDE SEQUENCE [LARGE SCALE GENOMIC DNA]</scope>
    <source>
        <strain evidence="13 14">NRRL 13405</strain>
    </source>
</reference>
<comment type="catalytic activity">
    <reaction evidence="1">
        <text>[E2 ubiquitin-conjugating enzyme]-S-ubiquitinyl-L-cysteine + [acceptor protein]-L-lysine = [E2 ubiquitin-conjugating enzyme]-L-cysteine + [acceptor protein]-N(6)-ubiquitinyl-L-lysine.</text>
        <dbReference type="EC" id="2.3.2.31"/>
    </reaction>
</comment>
<protein>
    <recommendedName>
        <fullName evidence="2">RBR-type E3 ubiquitin transferase</fullName>
        <ecNumber evidence="2">2.3.2.31</ecNumber>
    </recommendedName>
</protein>
<keyword evidence="4" id="KW-0479">Metal-binding</keyword>
<feature type="region of interest" description="Disordered" evidence="10">
    <location>
        <begin position="71"/>
        <end position="152"/>
    </location>
</feature>
<dbReference type="Pfam" id="PF01485">
    <property type="entry name" value="IBR"/>
    <property type="match status" value="2"/>
</dbReference>
<dbReference type="Gene3D" id="1.20.120.1750">
    <property type="match status" value="1"/>
</dbReference>
<comment type="caution">
    <text evidence="13">The sequence shown here is derived from an EMBL/GenBank/DDBJ whole genome shotgun (WGS) entry which is preliminary data.</text>
</comment>
<evidence type="ECO:0000259" key="12">
    <source>
        <dbReference type="PROSITE" id="PS51873"/>
    </source>
</evidence>
<evidence type="ECO:0000256" key="3">
    <source>
        <dbReference type="ARBA" id="ARBA00022679"/>
    </source>
</evidence>
<accession>A0A395MT80</accession>
<evidence type="ECO:0000256" key="9">
    <source>
        <dbReference type="PROSITE-ProRule" id="PRU00175"/>
    </source>
</evidence>
<evidence type="ECO:0000256" key="7">
    <source>
        <dbReference type="ARBA" id="ARBA00022786"/>
    </source>
</evidence>
<evidence type="ECO:0000256" key="1">
    <source>
        <dbReference type="ARBA" id="ARBA00001798"/>
    </source>
</evidence>
<feature type="compositionally biased region" description="Basic and acidic residues" evidence="10">
    <location>
        <begin position="85"/>
        <end position="100"/>
    </location>
</feature>
<dbReference type="Proteomes" id="UP000265631">
    <property type="component" value="Unassembled WGS sequence"/>
</dbReference>
<feature type="domain" description="RING-type" evidence="11">
    <location>
        <begin position="352"/>
        <end position="388"/>
    </location>
</feature>
<evidence type="ECO:0000256" key="5">
    <source>
        <dbReference type="ARBA" id="ARBA00022737"/>
    </source>
</evidence>
<keyword evidence="3" id="KW-0808">Transferase</keyword>
<feature type="compositionally biased region" description="Basic and acidic residues" evidence="10">
    <location>
        <begin position="111"/>
        <end position="121"/>
    </location>
</feature>
<evidence type="ECO:0000313" key="14">
    <source>
        <dbReference type="Proteomes" id="UP000265631"/>
    </source>
</evidence>
<dbReference type="CDD" id="cd20335">
    <property type="entry name" value="BRcat_RBR"/>
    <property type="match status" value="1"/>
</dbReference>
<dbReference type="EC" id="2.3.2.31" evidence="2"/>
<keyword evidence="7" id="KW-0833">Ubl conjugation pathway</keyword>
<dbReference type="Gene3D" id="3.30.40.10">
    <property type="entry name" value="Zinc/RING finger domain, C3HC4 (zinc finger)"/>
    <property type="match status" value="1"/>
</dbReference>
<dbReference type="InterPro" id="IPR044066">
    <property type="entry name" value="TRIAD_supradom"/>
</dbReference>
<dbReference type="PROSITE" id="PS50089">
    <property type="entry name" value="ZF_RING_2"/>
    <property type="match status" value="1"/>
</dbReference>
<dbReference type="InterPro" id="IPR031127">
    <property type="entry name" value="E3_UB_ligase_RBR"/>
</dbReference>
<feature type="compositionally biased region" description="Acidic residues" evidence="10">
    <location>
        <begin position="122"/>
        <end position="131"/>
    </location>
</feature>
<dbReference type="AlphaFoldDB" id="A0A395MT80"/>
<dbReference type="STRING" id="2594813.A0A395MT80"/>
<name>A0A395MT80_9HYPO</name>
<dbReference type="SUPFAM" id="SSF57850">
    <property type="entry name" value="RING/U-box"/>
    <property type="match status" value="2"/>
</dbReference>
<evidence type="ECO:0000313" key="13">
    <source>
        <dbReference type="EMBL" id="RFN50379.1"/>
    </source>
</evidence>
<evidence type="ECO:0000256" key="8">
    <source>
        <dbReference type="ARBA" id="ARBA00022833"/>
    </source>
</evidence>
<dbReference type="InterPro" id="IPR013083">
    <property type="entry name" value="Znf_RING/FYVE/PHD"/>
</dbReference>
<keyword evidence="8" id="KW-0862">Zinc</keyword>
<dbReference type="InterPro" id="IPR002867">
    <property type="entry name" value="IBR_dom"/>
</dbReference>
<dbReference type="GO" id="GO:0016567">
    <property type="term" value="P:protein ubiquitination"/>
    <property type="evidence" value="ECO:0007669"/>
    <property type="project" value="InterPro"/>
</dbReference>
<evidence type="ECO:0000256" key="10">
    <source>
        <dbReference type="SAM" id="MobiDB-lite"/>
    </source>
</evidence>
<keyword evidence="14" id="KW-1185">Reference proteome</keyword>
<feature type="domain" description="RING-type" evidence="12">
    <location>
        <begin position="204"/>
        <end position="393"/>
    </location>
</feature>
<evidence type="ECO:0000256" key="6">
    <source>
        <dbReference type="ARBA" id="ARBA00022771"/>
    </source>
</evidence>
<dbReference type="GO" id="GO:0061630">
    <property type="term" value="F:ubiquitin protein ligase activity"/>
    <property type="evidence" value="ECO:0007669"/>
    <property type="project" value="UniProtKB-EC"/>
</dbReference>
<feature type="compositionally biased region" description="Polar residues" evidence="10">
    <location>
        <begin position="101"/>
        <end position="110"/>
    </location>
</feature>
<keyword evidence="6 9" id="KW-0863">Zinc-finger</keyword>
<dbReference type="CDD" id="cd22584">
    <property type="entry name" value="Rcat_RBR_unk"/>
    <property type="match status" value="1"/>
</dbReference>
<dbReference type="SMART" id="SM00647">
    <property type="entry name" value="IBR"/>
    <property type="match status" value="2"/>
</dbReference>
<dbReference type="EMBL" id="PXXK01000140">
    <property type="protein sequence ID" value="RFN50379.1"/>
    <property type="molecule type" value="Genomic_DNA"/>
</dbReference>
<sequence>MDESLILALSIAEAVQADEAILEQYRLEDQAARDFMLAQALNENRQATIEPLNNQPFLDEETLTALRLLNTAPPGESESGDEGNEELRDPVAESAEDKQVTLHTGSTGETQDAHVAEHTPDNTEDTDDTPEVETLKQQPEEPSTSQQATVEQEEVVAQVDDDDQQAQQHQEESHEPCDLVAPIKPESTALIVNTKSTTPSPAPEMKQCIVCGDDHPDTGTLETLCSHDWCQGCLVDYVERSMEDESLFPPKCCNRTISIEQGGFFSQEVLERFQEKTVEFGTVDRTYCNDIACSTFISPQSIEEGTGIARCSRCEKQTCASCKKEWHEGVCPKDKETQAVVRLGERQGWRKCDKCNHLIQRSTGCNHMTCRCKHQFCYRCGAEWRTCPCPLWELAELLDQPAQAAAGNGERAVARLRPIAALVNLITSGMKGNVGTAADGGLTQTAAIGDGIELRAPISAMNVPMK</sequence>
<dbReference type="PANTHER" id="PTHR11685">
    <property type="entry name" value="RBR FAMILY RING FINGER AND IBR DOMAIN-CONTAINING"/>
    <property type="match status" value="1"/>
</dbReference>
<dbReference type="InterPro" id="IPR001841">
    <property type="entry name" value="Znf_RING"/>
</dbReference>
<keyword evidence="5" id="KW-0677">Repeat</keyword>
<organism evidence="13 14">
    <name type="scientific">Fusarium flagelliforme</name>
    <dbReference type="NCBI Taxonomy" id="2675880"/>
    <lineage>
        <taxon>Eukaryota</taxon>
        <taxon>Fungi</taxon>
        <taxon>Dikarya</taxon>
        <taxon>Ascomycota</taxon>
        <taxon>Pezizomycotina</taxon>
        <taxon>Sordariomycetes</taxon>
        <taxon>Hypocreomycetidae</taxon>
        <taxon>Hypocreales</taxon>
        <taxon>Nectriaceae</taxon>
        <taxon>Fusarium</taxon>
        <taxon>Fusarium incarnatum-equiseti species complex</taxon>
    </lineage>
</organism>
<gene>
    <name evidence="13" type="ORF">FIE12Z_5351</name>
</gene>
<evidence type="ECO:0000256" key="2">
    <source>
        <dbReference type="ARBA" id="ARBA00012251"/>
    </source>
</evidence>
<dbReference type="PROSITE" id="PS51873">
    <property type="entry name" value="TRIAD"/>
    <property type="match status" value="1"/>
</dbReference>
<proteinExistence type="predicted"/>
<evidence type="ECO:0000256" key="4">
    <source>
        <dbReference type="ARBA" id="ARBA00022723"/>
    </source>
</evidence>
<dbReference type="GO" id="GO:0008270">
    <property type="term" value="F:zinc ion binding"/>
    <property type="evidence" value="ECO:0007669"/>
    <property type="project" value="UniProtKB-KW"/>
</dbReference>